<feature type="region of interest" description="Disordered" evidence="1">
    <location>
        <begin position="1"/>
        <end position="20"/>
    </location>
</feature>
<reference evidence="2" key="1">
    <citation type="submission" date="2020-12" db="EMBL/GenBank/DDBJ databases">
        <authorList>
            <person name="Iha C."/>
        </authorList>
    </citation>
    <scope>NUCLEOTIDE SEQUENCE</scope>
</reference>
<evidence type="ECO:0000256" key="1">
    <source>
        <dbReference type="SAM" id="MobiDB-lite"/>
    </source>
</evidence>
<name>A0A8S1IQ34_9CHLO</name>
<evidence type="ECO:0008006" key="4">
    <source>
        <dbReference type="Google" id="ProtNLM"/>
    </source>
</evidence>
<dbReference type="OrthoDB" id="10511220at2759"/>
<protein>
    <recommendedName>
        <fullName evidence="4">Nucleotide-diphospho-sugar transferase domain-containing protein</fullName>
    </recommendedName>
</protein>
<sequence length="331" mass="36914">MSSTGQPPAGAPQPVPAPVFGSTGLEKPGVGFVFVGMGPYARQLKCETAIESLRRHAGWGGPVFLITDAPQCFEGERWGGCGLNATVVAVEGEGDLAAGFTVPSLTATKGNRLRSKSYKMRIFELIPDPAITTLVFMDCDILSADAPGGCLEAFLAEYAREDRFDADRRIWLFPENDDTKIQGVVHSGFFVAHREWSAPLLARWHDQLMTFTDHADQAAFVRAGITEYRFMDEPRYFYRPRCDRDDCPAMPLKCFNHINGARCIKQGADSIQTFIDRWELCSLGDAQYCTPLYMEPFAKSWLPYTTCRKMEEGLFGSWSGKKAQSMRVQSW</sequence>
<accession>A0A8S1IQ34</accession>
<dbReference type="AlphaFoldDB" id="A0A8S1IQ34"/>
<organism evidence="2 3">
    <name type="scientific">Ostreobium quekettii</name>
    <dbReference type="NCBI Taxonomy" id="121088"/>
    <lineage>
        <taxon>Eukaryota</taxon>
        <taxon>Viridiplantae</taxon>
        <taxon>Chlorophyta</taxon>
        <taxon>core chlorophytes</taxon>
        <taxon>Ulvophyceae</taxon>
        <taxon>TCBD clade</taxon>
        <taxon>Bryopsidales</taxon>
        <taxon>Ostreobineae</taxon>
        <taxon>Ostreobiaceae</taxon>
        <taxon>Ostreobium</taxon>
    </lineage>
</organism>
<dbReference type="Proteomes" id="UP000708148">
    <property type="component" value="Unassembled WGS sequence"/>
</dbReference>
<comment type="caution">
    <text evidence="2">The sequence shown here is derived from an EMBL/GenBank/DDBJ whole genome shotgun (WGS) entry which is preliminary data.</text>
</comment>
<keyword evidence="3" id="KW-1185">Reference proteome</keyword>
<evidence type="ECO:0000313" key="3">
    <source>
        <dbReference type="Proteomes" id="UP000708148"/>
    </source>
</evidence>
<gene>
    <name evidence="2" type="ORF">OSTQU699_LOCUS1128</name>
</gene>
<dbReference type="EMBL" id="CAJHUC010000387">
    <property type="protein sequence ID" value="CAD7695767.1"/>
    <property type="molecule type" value="Genomic_DNA"/>
</dbReference>
<proteinExistence type="predicted"/>
<evidence type="ECO:0000313" key="2">
    <source>
        <dbReference type="EMBL" id="CAD7695767.1"/>
    </source>
</evidence>